<dbReference type="PANTHER" id="PTHR14269">
    <property type="entry name" value="CDP-DIACYLGLYCEROL--GLYCEROL-3-PHOSPHATE 3-PHOSPHATIDYLTRANSFERASE-RELATED"/>
    <property type="match status" value="1"/>
</dbReference>
<evidence type="ECO:0000256" key="17">
    <source>
        <dbReference type="SAM" id="Phobius"/>
    </source>
</evidence>
<dbReference type="PANTHER" id="PTHR14269:SF62">
    <property type="entry name" value="CDP-DIACYLGLYCEROL--GLYCEROL-3-PHOSPHATE 3-PHOSPHATIDYLTRANSFERASE 1, CHLOROPLASTIC"/>
    <property type="match status" value="1"/>
</dbReference>
<reference evidence="19" key="1">
    <citation type="submission" date="2016-10" db="EMBL/GenBank/DDBJ databases">
        <authorList>
            <person name="Varghese N."/>
            <person name="Submissions S."/>
        </authorList>
    </citation>
    <scope>NUCLEOTIDE SEQUENCE [LARGE SCALE GENOMIC DNA]</scope>
    <source>
        <strain evidence="19">Nm69</strain>
    </source>
</reference>
<dbReference type="PROSITE" id="PS00379">
    <property type="entry name" value="CDP_ALCOHOL_P_TRANSF"/>
    <property type="match status" value="1"/>
</dbReference>
<dbReference type="EC" id="2.7.8.5" evidence="4 15"/>
<comment type="catalytic activity">
    <reaction evidence="14">
        <text>a CDP-1,2-diacyl-sn-glycerol + sn-glycerol 3-phosphate = a 1,2-diacyl-sn-glycero-3-phospho-(1'-sn-glycero-3'-phosphate) + CMP + H(+)</text>
        <dbReference type="Rhea" id="RHEA:12593"/>
        <dbReference type="ChEBI" id="CHEBI:15378"/>
        <dbReference type="ChEBI" id="CHEBI:57597"/>
        <dbReference type="ChEBI" id="CHEBI:58332"/>
        <dbReference type="ChEBI" id="CHEBI:60110"/>
        <dbReference type="ChEBI" id="CHEBI:60377"/>
        <dbReference type="EC" id="2.7.8.5"/>
    </reaction>
</comment>
<evidence type="ECO:0000256" key="11">
    <source>
        <dbReference type="ARBA" id="ARBA00023136"/>
    </source>
</evidence>
<name>A0A1I4BUP2_9PROT</name>
<dbReference type="InterPro" id="IPR004570">
    <property type="entry name" value="Phosphatidylglycerol_P_synth"/>
</dbReference>
<evidence type="ECO:0000256" key="5">
    <source>
        <dbReference type="ARBA" id="ARBA00014944"/>
    </source>
</evidence>
<dbReference type="NCBIfam" id="TIGR00560">
    <property type="entry name" value="pgsA"/>
    <property type="match status" value="1"/>
</dbReference>
<dbReference type="STRING" id="52441.SAMN05216302_101352"/>
<keyword evidence="8 17" id="KW-0812">Transmembrane</keyword>
<evidence type="ECO:0000256" key="9">
    <source>
        <dbReference type="ARBA" id="ARBA00022989"/>
    </source>
</evidence>
<feature type="transmembrane region" description="Helical" evidence="17">
    <location>
        <begin position="16"/>
        <end position="34"/>
    </location>
</feature>
<evidence type="ECO:0000256" key="3">
    <source>
        <dbReference type="ARBA" id="ARBA00010441"/>
    </source>
</evidence>
<comment type="similarity">
    <text evidence="3 16">Belongs to the CDP-alcohol phosphatidyltransferase class-I family.</text>
</comment>
<dbReference type="InterPro" id="IPR048254">
    <property type="entry name" value="CDP_ALCOHOL_P_TRANSF_CS"/>
</dbReference>
<dbReference type="Pfam" id="PF01066">
    <property type="entry name" value="CDP-OH_P_transf"/>
    <property type="match status" value="1"/>
</dbReference>
<evidence type="ECO:0000256" key="7">
    <source>
        <dbReference type="ARBA" id="ARBA00022679"/>
    </source>
</evidence>
<accession>A0A1I4BUP2</accession>
<evidence type="ECO:0000256" key="6">
    <source>
        <dbReference type="ARBA" id="ARBA00022516"/>
    </source>
</evidence>
<evidence type="ECO:0000256" key="2">
    <source>
        <dbReference type="ARBA" id="ARBA00005042"/>
    </source>
</evidence>
<dbReference type="Proteomes" id="UP000199533">
    <property type="component" value="Unassembled WGS sequence"/>
</dbReference>
<evidence type="ECO:0000256" key="12">
    <source>
        <dbReference type="ARBA" id="ARBA00023209"/>
    </source>
</evidence>
<keyword evidence="11 17" id="KW-0472">Membrane</keyword>
<dbReference type="InterPro" id="IPR050324">
    <property type="entry name" value="CDP-alcohol_PTase-I"/>
</dbReference>
<dbReference type="AlphaFoldDB" id="A0A1I4BUP2"/>
<dbReference type="InterPro" id="IPR000462">
    <property type="entry name" value="CDP-OH_P_trans"/>
</dbReference>
<feature type="transmembrane region" description="Helical" evidence="17">
    <location>
        <begin position="132"/>
        <end position="155"/>
    </location>
</feature>
<dbReference type="EMBL" id="FOSP01000013">
    <property type="protein sequence ID" value="SFK71897.1"/>
    <property type="molecule type" value="Genomic_DNA"/>
</dbReference>
<evidence type="ECO:0000256" key="8">
    <source>
        <dbReference type="ARBA" id="ARBA00022692"/>
    </source>
</evidence>
<keyword evidence="6" id="KW-0444">Lipid biosynthesis</keyword>
<feature type="transmembrane region" description="Helical" evidence="17">
    <location>
        <begin position="167"/>
        <end position="187"/>
    </location>
</feature>
<dbReference type="GO" id="GO:0016020">
    <property type="term" value="C:membrane"/>
    <property type="evidence" value="ECO:0007669"/>
    <property type="project" value="UniProtKB-SubCell"/>
</dbReference>
<feature type="transmembrane region" description="Helical" evidence="17">
    <location>
        <begin position="86"/>
        <end position="111"/>
    </location>
</feature>
<keyword evidence="13" id="KW-1208">Phospholipid metabolism</keyword>
<dbReference type="Gene3D" id="1.20.120.1760">
    <property type="match status" value="1"/>
</dbReference>
<evidence type="ECO:0000256" key="10">
    <source>
        <dbReference type="ARBA" id="ARBA00023098"/>
    </source>
</evidence>
<evidence type="ECO:0000256" key="16">
    <source>
        <dbReference type="RuleBase" id="RU003750"/>
    </source>
</evidence>
<keyword evidence="10" id="KW-0443">Lipid metabolism</keyword>
<evidence type="ECO:0000313" key="19">
    <source>
        <dbReference type="Proteomes" id="UP000199533"/>
    </source>
</evidence>
<dbReference type="InterPro" id="IPR043130">
    <property type="entry name" value="CDP-OH_PTrfase_TM_dom"/>
</dbReference>
<dbReference type="GO" id="GO:0008444">
    <property type="term" value="F:CDP-diacylglycerol-glycerol-3-phosphate 3-phosphatidyltransferase activity"/>
    <property type="evidence" value="ECO:0007669"/>
    <property type="project" value="UniProtKB-UniRule"/>
</dbReference>
<sequence>MPVMVFGFMPLNLPNFLTWLRILAIPLFVGIFYLPDGWLTPAQQNLVATIIFAGAAITDWLDGYLARVLNQMSAFGAFLDPVADKLMVAAALIVLVYLDRLGAPIALIIIGREIAVSALREWMAHIGQSKSVAVSFLGKIKTTAQMIAIPLLLYHDDLMTGFNAHEIGTLLIYVAAFLTLWSMIYYLKAAIPQAIEYDK</sequence>
<feature type="transmembrane region" description="Helical" evidence="17">
    <location>
        <begin position="46"/>
        <end position="66"/>
    </location>
</feature>
<comment type="subcellular location">
    <subcellularLocation>
        <location evidence="1">Membrane</location>
        <topology evidence="1">Multi-pass membrane protein</topology>
    </subcellularLocation>
</comment>
<organism evidence="18 19">
    <name type="scientific">Nitrosomonas aestuarii</name>
    <dbReference type="NCBI Taxonomy" id="52441"/>
    <lineage>
        <taxon>Bacteria</taxon>
        <taxon>Pseudomonadati</taxon>
        <taxon>Pseudomonadota</taxon>
        <taxon>Betaproteobacteria</taxon>
        <taxon>Nitrosomonadales</taxon>
        <taxon>Nitrosomonadaceae</taxon>
        <taxon>Nitrosomonas</taxon>
    </lineage>
</organism>
<evidence type="ECO:0000256" key="15">
    <source>
        <dbReference type="NCBIfam" id="TIGR00560"/>
    </source>
</evidence>
<evidence type="ECO:0000256" key="13">
    <source>
        <dbReference type="ARBA" id="ARBA00023264"/>
    </source>
</evidence>
<keyword evidence="12" id="KW-0594">Phospholipid biosynthesis</keyword>
<comment type="pathway">
    <text evidence="2">Phospholipid metabolism; phosphatidylglycerol biosynthesis; phosphatidylglycerol from CDP-diacylglycerol: step 1/2.</text>
</comment>
<protein>
    <recommendedName>
        <fullName evidence="5 15">CDP-diacylglycerol--glycerol-3-phosphate 3-phosphatidyltransferase</fullName>
        <ecNumber evidence="4 15">2.7.8.5</ecNumber>
    </recommendedName>
</protein>
<gene>
    <name evidence="18" type="ORF">SAMN05216302_101352</name>
</gene>
<keyword evidence="19" id="KW-1185">Reference proteome</keyword>
<evidence type="ECO:0000313" key="18">
    <source>
        <dbReference type="EMBL" id="SFK71897.1"/>
    </source>
</evidence>
<evidence type="ECO:0000256" key="4">
    <source>
        <dbReference type="ARBA" id="ARBA00013170"/>
    </source>
</evidence>
<evidence type="ECO:0000256" key="1">
    <source>
        <dbReference type="ARBA" id="ARBA00004141"/>
    </source>
</evidence>
<dbReference type="GO" id="GO:0046474">
    <property type="term" value="P:glycerophospholipid biosynthetic process"/>
    <property type="evidence" value="ECO:0007669"/>
    <property type="project" value="TreeGrafter"/>
</dbReference>
<keyword evidence="9 17" id="KW-1133">Transmembrane helix</keyword>
<evidence type="ECO:0000256" key="14">
    <source>
        <dbReference type="ARBA" id="ARBA00048586"/>
    </source>
</evidence>
<dbReference type="PIRSF" id="PIRSF000847">
    <property type="entry name" value="Phos_ph_gly_syn"/>
    <property type="match status" value="1"/>
</dbReference>
<keyword evidence="7 16" id="KW-0808">Transferase</keyword>
<proteinExistence type="inferred from homology"/>